<evidence type="ECO:0000256" key="1">
    <source>
        <dbReference type="SAM" id="Phobius"/>
    </source>
</evidence>
<gene>
    <name evidence="2" type="ORF">P9271_17215</name>
</gene>
<sequence>MISFNFVFLLLVFTAFLFLLISVFLYLIIRKAMNNQFKRKVENYKNDYRIYVFHYLQNEEKEPIAHLTNKEEHIAVIELLSEYANVLDGEVIKKRLRDYVADHFEKYIKKDLKSNSWSVRMNALYQIEDFHLDFMIEPLRNYYNDRRLTEEEESQLLKMFALFQEEDLVHKLLNTKTNLSNFNIRSIFRKMDRETFSKFVERFDELPKQYQLAVIDTVASERMLWYHLFLEHMLQSDDSEIQIRTLKAYAETSLPLKEEELEPFILMRRWQVKMMLAKIIGAQRIEQYKKLLKEFLCDKEYIVRSEAAKAIMEFSDGIDILTEVVQVSKDRFAKDMANEWLEKERSGDSY</sequence>
<comment type="caution">
    <text evidence="2">The sequence shown here is derived from an EMBL/GenBank/DDBJ whole genome shotgun (WGS) entry which is preliminary data.</text>
</comment>
<keyword evidence="1" id="KW-1133">Transmembrane helix</keyword>
<evidence type="ECO:0000313" key="3">
    <source>
        <dbReference type="Proteomes" id="UP001342826"/>
    </source>
</evidence>
<keyword evidence="1" id="KW-0812">Transmembrane</keyword>
<dbReference type="SUPFAM" id="SSF48371">
    <property type="entry name" value="ARM repeat"/>
    <property type="match status" value="1"/>
</dbReference>
<evidence type="ECO:0000313" key="2">
    <source>
        <dbReference type="EMBL" id="MED4403049.1"/>
    </source>
</evidence>
<dbReference type="Proteomes" id="UP001342826">
    <property type="component" value="Unassembled WGS sequence"/>
</dbReference>
<keyword evidence="3" id="KW-1185">Reference proteome</keyword>
<protein>
    <submittedName>
        <fullName evidence="2">HEAT repeat domain-containing protein</fullName>
    </submittedName>
</protein>
<keyword evidence="1" id="KW-0472">Membrane</keyword>
<accession>A0ABU6P109</accession>
<reference evidence="2 3" key="1">
    <citation type="submission" date="2023-03" db="EMBL/GenBank/DDBJ databases">
        <title>Bacillus Genome Sequencing.</title>
        <authorList>
            <person name="Dunlap C."/>
        </authorList>
    </citation>
    <scope>NUCLEOTIDE SEQUENCE [LARGE SCALE GENOMIC DNA]</scope>
    <source>
        <strain evidence="2 3">NRS-1717</strain>
    </source>
</reference>
<organism evidence="2 3">
    <name type="scientific">Metabacillus fastidiosus</name>
    <dbReference type="NCBI Taxonomy" id="1458"/>
    <lineage>
        <taxon>Bacteria</taxon>
        <taxon>Bacillati</taxon>
        <taxon>Bacillota</taxon>
        <taxon>Bacilli</taxon>
        <taxon>Bacillales</taxon>
        <taxon>Bacillaceae</taxon>
        <taxon>Metabacillus</taxon>
    </lineage>
</organism>
<dbReference type="RefSeq" id="WP_328015625.1">
    <property type="nucleotide sequence ID" value="NZ_JARTFS010000013.1"/>
</dbReference>
<dbReference type="InterPro" id="IPR016024">
    <property type="entry name" value="ARM-type_fold"/>
</dbReference>
<feature type="transmembrane region" description="Helical" evidence="1">
    <location>
        <begin position="6"/>
        <end position="29"/>
    </location>
</feature>
<proteinExistence type="predicted"/>
<dbReference type="EMBL" id="JARTFS010000013">
    <property type="protein sequence ID" value="MED4403049.1"/>
    <property type="molecule type" value="Genomic_DNA"/>
</dbReference>
<name>A0ABU6P109_9BACI</name>